<evidence type="ECO:0000313" key="7">
    <source>
        <dbReference type="Proteomes" id="UP000050911"/>
    </source>
</evidence>
<dbReference type="Proteomes" id="UP000050911">
    <property type="component" value="Unassembled WGS sequence"/>
</dbReference>
<dbReference type="AlphaFoldDB" id="A0A0R1HSF8"/>
<dbReference type="GO" id="GO:0071555">
    <property type="term" value="P:cell wall organization"/>
    <property type="evidence" value="ECO:0007669"/>
    <property type="project" value="UniProtKB-KW"/>
</dbReference>
<dbReference type="EC" id="3.5.1.28" evidence="2"/>
<evidence type="ECO:0000256" key="2">
    <source>
        <dbReference type="ARBA" id="ARBA00011901"/>
    </source>
</evidence>
<dbReference type="InterPro" id="IPR051206">
    <property type="entry name" value="NAMLAA_amidase_2"/>
</dbReference>
<dbReference type="SUPFAM" id="SSF55846">
    <property type="entry name" value="N-acetylmuramoyl-L-alanine amidase-like"/>
    <property type="match status" value="1"/>
</dbReference>
<gene>
    <name evidence="6" type="ORF">FC96_GL002514</name>
</gene>
<dbReference type="SMART" id="SM00644">
    <property type="entry name" value="Ami_2"/>
    <property type="match status" value="1"/>
</dbReference>
<name>A0A0R1HSF8_9LACO</name>
<evidence type="ECO:0000256" key="4">
    <source>
        <dbReference type="ARBA" id="ARBA00023316"/>
    </source>
</evidence>
<evidence type="ECO:0000259" key="5">
    <source>
        <dbReference type="SMART" id="SM00644"/>
    </source>
</evidence>
<comment type="caution">
    <text evidence="6">The sequence shown here is derived from an EMBL/GenBank/DDBJ whole genome shotgun (WGS) entry which is preliminary data.</text>
</comment>
<dbReference type="GO" id="GO:0008745">
    <property type="term" value="F:N-acetylmuramoyl-L-alanine amidase activity"/>
    <property type="evidence" value="ECO:0007669"/>
    <property type="project" value="UniProtKB-EC"/>
</dbReference>
<dbReference type="GO" id="GO:0009254">
    <property type="term" value="P:peptidoglycan turnover"/>
    <property type="evidence" value="ECO:0007669"/>
    <property type="project" value="TreeGrafter"/>
</dbReference>
<dbReference type="InterPro" id="IPR036505">
    <property type="entry name" value="Amidase/PGRP_sf"/>
</dbReference>
<accession>A0A0R1HSF8</accession>
<dbReference type="Gene3D" id="3.40.80.10">
    <property type="entry name" value="Peptidoglycan recognition protein-like"/>
    <property type="match status" value="1"/>
</dbReference>
<dbReference type="RefSeq" id="WP_056942896.1">
    <property type="nucleotide sequence ID" value="NZ_AZCX01000009.1"/>
</dbReference>
<sequence length="324" mass="35746">MMFNEQSAARGTYSRYDAVGPRPIHFVVIHATQLDYFQTVERFTTDNGVSAHYLIRHHDGAVTQFVNDQDVAWHAGNWAMNAMSIGIELEAFIDQPAPFSMVQLRALVRLLTSLTDQYQIQRDRAHIIGHDNVPAPTATSAPTMHTDPGLQFDWAWLIPQLGVINPRLLPPVIGQPIVSLKNTVSLYRQPDQQAPLTTEGPAWTRQLSYGQLFECAALRPDWIGIWYNGKLAWLQAEAGIGRPESGLQEAPLSGPISVTSGPQTAAAKLADLPDEYRAVVLDHLKGPELVDCAGHIELGPTRSAQLIWLNHRLGFVPASSSPIN</sequence>
<dbReference type="GO" id="GO:0009253">
    <property type="term" value="P:peptidoglycan catabolic process"/>
    <property type="evidence" value="ECO:0007669"/>
    <property type="project" value="InterPro"/>
</dbReference>
<evidence type="ECO:0000256" key="3">
    <source>
        <dbReference type="ARBA" id="ARBA00022801"/>
    </source>
</evidence>
<keyword evidence="3" id="KW-0378">Hydrolase</keyword>
<keyword evidence="7" id="KW-1185">Reference proteome</keyword>
<organism evidence="6 7">
    <name type="scientific">Secundilactobacillus kimchicus JCM 15530</name>
    <dbReference type="NCBI Taxonomy" id="1302272"/>
    <lineage>
        <taxon>Bacteria</taxon>
        <taxon>Bacillati</taxon>
        <taxon>Bacillota</taxon>
        <taxon>Bacilli</taxon>
        <taxon>Lactobacillales</taxon>
        <taxon>Lactobacillaceae</taxon>
        <taxon>Secundilactobacillus</taxon>
    </lineage>
</organism>
<keyword evidence="4" id="KW-0961">Cell wall biogenesis/degradation</keyword>
<dbReference type="InterPro" id="IPR002502">
    <property type="entry name" value="Amidase_domain"/>
</dbReference>
<dbReference type="OrthoDB" id="66275at2"/>
<proteinExistence type="predicted"/>
<evidence type="ECO:0000256" key="1">
    <source>
        <dbReference type="ARBA" id="ARBA00001561"/>
    </source>
</evidence>
<dbReference type="PANTHER" id="PTHR30417:SF1">
    <property type="entry name" value="N-ACETYLMURAMOYL-L-ALANINE AMIDASE AMID"/>
    <property type="match status" value="1"/>
</dbReference>
<dbReference type="STRING" id="1302272.FC96_GL002514"/>
<dbReference type="PATRIC" id="fig|1302272.5.peg.2563"/>
<dbReference type="Pfam" id="PF01510">
    <property type="entry name" value="Amidase_2"/>
    <property type="match status" value="1"/>
</dbReference>
<protein>
    <recommendedName>
        <fullName evidence="2">N-acetylmuramoyl-L-alanine amidase</fullName>
        <ecNumber evidence="2">3.5.1.28</ecNumber>
    </recommendedName>
</protein>
<feature type="domain" description="N-acetylmuramoyl-L-alanine amidase" evidence="5">
    <location>
        <begin position="13"/>
        <end position="149"/>
    </location>
</feature>
<dbReference type="PANTHER" id="PTHR30417">
    <property type="entry name" value="N-ACETYLMURAMOYL-L-ALANINE AMIDASE AMID"/>
    <property type="match status" value="1"/>
</dbReference>
<evidence type="ECO:0000313" key="6">
    <source>
        <dbReference type="EMBL" id="KRK47395.1"/>
    </source>
</evidence>
<reference evidence="6 7" key="1">
    <citation type="journal article" date="2015" name="Genome Announc.">
        <title>Expanding the biotechnology potential of lactobacilli through comparative genomics of 213 strains and associated genera.</title>
        <authorList>
            <person name="Sun Z."/>
            <person name="Harris H.M."/>
            <person name="McCann A."/>
            <person name="Guo C."/>
            <person name="Argimon S."/>
            <person name="Zhang W."/>
            <person name="Yang X."/>
            <person name="Jeffery I.B."/>
            <person name="Cooney J.C."/>
            <person name="Kagawa T.F."/>
            <person name="Liu W."/>
            <person name="Song Y."/>
            <person name="Salvetti E."/>
            <person name="Wrobel A."/>
            <person name="Rasinkangas P."/>
            <person name="Parkhill J."/>
            <person name="Rea M.C."/>
            <person name="O'Sullivan O."/>
            <person name="Ritari J."/>
            <person name="Douillard F.P."/>
            <person name="Paul Ross R."/>
            <person name="Yang R."/>
            <person name="Briner A.E."/>
            <person name="Felis G.E."/>
            <person name="de Vos W.M."/>
            <person name="Barrangou R."/>
            <person name="Klaenhammer T.R."/>
            <person name="Caufield P.W."/>
            <person name="Cui Y."/>
            <person name="Zhang H."/>
            <person name="O'Toole P.W."/>
        </authorList>
    </citation>
    <scope>NUCLEOTIDE SEQUENCE [LARGE SCALE GENOMIC DNA]</scope>
    <source>
        <strain evidence="6 7">JCM 15530</strain>
    </source>
</reference>
<dbReference type="CDD" id="cd06583">
    <property type="entry name" value="PGRP"/>
    <property type="match status" value="1"/>
</dbReference>
<comment type="catalytic activity">
    <reaction evidence="1">
        <text>Hydrolyzes the link between N-acetylmuramoyl residues and L-amino acid residues in certain cell-wall glycopeptides.</text>
        <dbReference type="EC" id="3.5.1.28"/>
    </reaction>
</comment>
<dbReference type="EMBL" id="AZCX01000009">
    <property type="protein sequence ID" value="KRK47395.1"/>
    <property type="molecule type" value="Genomic_DNA"/>
</dbReference>